<keyword evidence="3 6" id="KW-0812">Transmembrane</keyword>
<feature type="transmembrane region" description="Helical" evidence="6">
    <location>
        <begin position="60"/>
        <end position="78"/>
    </location>
</feature>
<feature type="transmembrane region" description="Helical" evidence="6">
    <location>
        <begin position="118"/>
        <end position="139"/>
    </location>
</feature>
<comment type="caution">
    <text evidence="7">The sequence shown here is derived from an EMBL/GenBank/DDBJ whole genome shotgun (WGS) entry which is preliminary data.</text>
</comment>
<evidence type="ECO:0008006" key="9">
    <source>
        <dbReference type="Google" id="ProtNLM"/>
    </source>
</evidence>
<name>A0A9D4UVB4_ADICA</name>
<dbReference type="OrthoDB" id="1277691at2759"/>
<organism evidence="7 8">
    <name type="scientific">Adiantum capillus-veneris</name>
    <name type="common">Maidenhair fern</name>
    <dbReference type="NCBI Taxonomy" id="13818"/>
    <lineage>
        <taxon>Eukaryota</taxon>
        <taxon>Viridiplantae</taxon>
        <taxon>Streptophyta</taxon>
        <taxon>Embryophyta</taxon>
        <taxon>Tracheophyta</taxon>
        <taxon>Polypodiopsida</taxon>
        <taxon>Polypodiidae</taxon>
        <taxon>Polypodiales</taxon>
        <taxon>Pteridineae</taxon>
        <taxon>Pteridaceae</taxon>
        <taxon>Vittarioideae</taxon>
        <taxon>Adiantum</taxon>
    </lineage>
</organism>
<evidence type="ECO:0000256" key="1">
    <source>
        <dbReference type="ARBA" id="ARBA00004141"/>
    </source>
</evidence>
<comment type="subcellular location">
    <subcellularLocation>
        <location evidence="1">Membrane</location>
        <topology evidence="1">Multi-pass membrane protein</topology>
    </subcellularLocation>
</comment>
<evidence type="ECO:0000313" key="7">
    <source>
        <dbReference type="EMBL" id="KAI5074495.1"/>
    </source>
</evidence>
<keyword evidence="5 6" id="KW-0472">Membrane</keyword>
<reference evidence="7" key="1">
    <citation type="submission" date="2021-01" db="EMBL/GenBank/DDBJ databases">
        <title>Adiantum capillus-veneris genome.</title>
        <authorList>
            <person name="Fang Y."/>
            <person name="Liao Q."/>
        </authorList>
    </citation>
    <scope>NUCLEOTIDE SEQUENCE</scope>
    <source>
        <strain evidence="7">H3</strain>
        <tissue evidence="7">Leaf</tissue>
    </source>
</reference>
<dbReference type="CDD" id="cd10430">
    <property type="entry name" value="BI-1"/>
    <property type="match status" value="1"/>
</dbReference>
<dbReference type="PANTHER" id="PTHR23291:SF32">
    <property type="entry name" value="BAX INHIBITOR 1"/>
    <property type="match status" value="1"/>
</dbReference>
<evidence type="ECO:0000313" key="8">
    <source>
        <dbReference type="Proteomes" id="UP000886520"/>
    </source>
</evidence>
<dbReference type="Pfam" id="PF01027">
    <property type="entry name" value="Bax1-I"/>
    <property type="match status" value="1"/>
</dbReference>
<gene>
    <name evidence="7" type="ORF">GOP47_0010456</name>
</gene>
<evidence type="ECO:0000256" key="5">
    <source>
        <dbReference type="ARBA" id="ARBA00023136"/>
    </source>
</evidence>
<proteinExistence type="inferred from homology"/>
<keyword evidence="8" id="KW-1185">Reference proteome</keyword>
<comment type="similarity">
    <text evidence="2 6">Belongs to the BI1 family.</text>
</comment>
<keyword evidence="4 6" id="KW-1133">Transmembrane helix</keyword>
<feature type="transmembrane region" description="Helical" evidence="6">
    <location>
        <begin position="146"/>
        <end position="169"/>
    </location>
</feature>
<dbReference type="AlphaFoldDB" id="A0A9D4UVB4"/>
<accession>A0A9D4UVB4</accession>
<protein>
    <recommendedName>
        <fullName evidence="9">Bax inhibitor 1</fullName>
    </recommendedName>
</protein>
<feature type="transmembrane region" description="Helical" evidence="6">
    <location>
        <begin position="90"/>
        <end position="112"/>
    </location>
</feature>
<dbReference type="EMBL" id="JABFUD020000010">
    <property type="protein sequence ID" value="KAI5074495.1"/>
    <property type="molecule type" value="Genomic_DNA"/>
</dbReference>
<evidence type="ECO:0000256" key="2">
    <source>
        <dbReference type="ARBA" id="ARBA00010350"/>
    </source>
</evidence>
<dbReference type="InterPro" id="IPR006214">
    <property type="entry name" value="Bax_inhibitor_1-related"/>
</dbReference>
<dbReference type="PANTHER" id="PTHR23291">
    <property type="entry name" value="BAX INHIBITOR-RELATED"/>
    <property type="match status" value="1"/>
</dbReference>
<feature type="transmembrane region" description="Helical" evidence="6">
    <location>
        <begin position="175"/>
        <end position="193"/>
    </location>
</feature>
<evidence type="ECO:0000256" key="6">
    <source>
        <dbReference type="RuleBase" id="RU004379"/>
    </source>
</evidence>
<evidence type="ECO:0000256" key="3">
    <source>
        <dbReference type="ARBA" id="ARBA00022692"/>
    </source>
</evidence>
<sequence length="253" mass="27403">MDSLFGAFSGTRSDRSYASLKNLNRLSVPVQQHLVKVYQTLAAALLVAGVGVYLHLLWGFGGLLTGLGSLALTVWLLATPSTPSEEGKRLKLLASAAFFHGASIGPLVGLVLDHDSSILVTALVGTACIFGCFSGAAILARRRELLFLGGILSSAVSLLFWLGTASYFFGGSSTYVAVELYVGLLVFIGYVLFDTQMIIERADLGDYDYVKHSMDLFVDFMGLFVRLLVILAKNSGEKSERERKQRKGNTSFR</sequence>
<evidence type="ECO:0000256" key="4">
    <source>
        <dbReference type="ARBA" id="ARBA00022989"/>
    </source>
</evidence>
<dbReference type="Proteomes" id="UP000886520">
    <property type="component" value="Chromosome 10"/>
</dbReference>
<dbReference type="GO" id="GO:0016020">
    <property type="term" value="C:membrane"/>
    <property type="evidence" value="ECO:0007669"/>
    <property type="project" value="UniProtKB-SubCell"/>
</dbReference>